<feature type="transmembrane region" description="Helical" evidence="1">
    <location>
        <begin position="399"/>
        <end position="420"/>
    </location>
</feature>
<dbReference type="Proteomes" id="UP000237819">
    <property type="component" value="Unassembled WGS sequence"/>
</dbReference>
<accession>A0A2S8GC85</accession>
<feature type="transmembrane region" description="Helical" evidence="1">
    <location>
        <begin position="520"/>
        <end position="540"/>
    </location>
</feature>
<gene>
    <name evidence="2" type="ORF">C5Y93_27385</name>
</gene>
<evidence type="ECO:0000256" key="1">
    <source>
        <dbReference type="SAM" id="Phobius"/>
    </source>
</evidence>
<reference evidence="2 3" key="1">
    <citation type="submission" date="2018-02" db="EMBL/GenBank/DDBJ databases">
        <title>Comparative genomes isolates from brazilian mangrove.</title>
        <authorList>
            <person name="Araujo J.E."/>
            <person name="Taketani R.G."/>
            <person name="Silva M.C.P."/>
            <person name="Loureco M.V."/>
            <person name="Andreote F.D."/>
        </authorList>
    </citation>
    <scope>NUCLEOTIDE SEQUENCE [LARGE SCALE GENOMIC DNA]</scope>
    <source>
        <strain evidence="2 3">Nap-Phe MGV</strain>
    </source>
</reference>
<feature type="transmembrane region" description="Helical" evidence="1">
    <location>
        <begin position="595"/>
        <end position="612"/>
    </location>
</feature>
<dbReference type="Gene3D" id="3.80.10.10">
    <property type="entry name" value="Ribonuclease Inhibitor"/>
    <property type="match status" value="1"/>
</dbReference>
<dbReference type="OrthoDB" id="246807at2"/>
<evidence type="ECO:0000313" key="3">
    <source>
        <dbReference type="Proteomes" id="UP000237819"/>
    </source>
</evidence>
<feature type="transmembrane region" description="Helical" evidence="1">
    <location>
        <begin position="17"/>
        <end position="38"/>
    </location>
</feature>
<dbReference type="EMBL" id="PUHZ01000025">
    <property type="protein sequence ID" value="PQO42076.1"/>
    <property type="molecule type" value="Genomic_DNA"/>
</dbReference>
<keyword evidence="1" id="KW-0812">Transmembrane</keyword>
<dbReference type="SUPFAM" id="SSF52058">
    <property type="entry name" value="L domain-like"/>
    <property type="match status" value="1"/>
</dbReference>
<feature type="transmembrane region" description="Helical" evidence="1">
    <location>
        <begin position="488"/>
        <end position="508"/>
    </location>
</feature>
<name>A0A2S8GC85_9BACT</name>
<keyword evidence="1" id="KW-1133">Transmembrane helix</keyword>
<organism evidence="2 3">
    <name type="scientific">Blastopirellula marina</name>
    <dbReference type="NCBI Taxonomy" id="124"/>
    <lineage>
        <taxon>Bacteria</taxon>
        <taxon>Pseudomonadati</taxon>
        <taxon>Planctomycetota</taxon>
        <taxon>Planctomycetia</taxon>
        <taxon>Pirellulales</taxon>
        <taxon>Pirellulaceae</taxon>
        <taxon>Blastopirellula</taxon>
    </lineage>
</organism>
<evidence type="ECO:0000313" key="2">
    <source>
        <dbReference type="EMBL" id="PQO42076.1"/>
    </source>
</evidence>
<feature type="transmembrane region" description="Helical" evidence="1">
    <location>
        <begin position="624"/>
        <end position="646"/>
    </location>
</feature>
<keyword evidence="1" id="KW-0472">Membrane</keyword>
<proteinExistence type="predicted"/>
<feature type="transmembrane region" description="Helical" evidence="1">
    <location>
        <begin position="265"/>
        <end position="286"/>
    </location>
</feature>
<protein>
    <submittedName>
        <fullName evidence="2">Uncharacterized protein</fullName>
    </submittedName>
</protein>
<feature type="transmembrane region" description="Helical" evidence="1">
    <location>
        <begin position="330"/>
        <end position="349"/>
    </location>
</feature>
<feature type="transmembrane region" description="Helical" evidence="1">
    <location>
        <begin position="561"/>
        <end position="589"/>
    </location>
</feature>
<feature type="transmembrane region" description="Helical" evidence="1">
    <location>
        <begin position="658"/>
        <end position="678"/>
    </location>
</feature>
<dbReference type="InterPro" id="IPR032675">
    <property type="entry name" value="LRR_dom_sf"/>
</dbReference>
<dbReference type="RefSeq" id="WP_105338659.1">
    <property type="nucleotide sequence ID" value="NZ_PUHZ01000025.1"/>
</dbReference>
<dbReference type="AlphaFoldDB" id="A0A2S8GC85"/>
<feature type="transmembrane region" description="Helical" evidence="1">
    <location>
        <begin position="306"/>
        <end position="324"/>
    </location>
</feature>
<feature type="transmembrane region" description="Helical" evidence="1">
    <location>
        <begin position="361"/>
        <end position="379"/>
    </location>
</feature>
<comment type="caution">
    <text evidence="2">The sequence shown here is derived from an EMBL/GenBank/DDBJ whole genome shotgun (WGS) entry which is preliminary data.</text>
</comment>
<sequence>MNAQIAQVLRTYYRRPLVLLLAAVALLLAVILLLLGMYRTMGGLSIAPGFSFWGNRSLFVSNITPYDTQSNPPLEIDYLHVNDWGSDPPVDLTPFQNATILQYSSDDFTSERLREIDSMEKLDALSLRVNTLPADTFAVLGPKLTTLQIPSRLLSEHADELTQLDRLTLLRIERSALDEATMSVVAKIPNLQTLVLTHSVADSYAPKNSLPSKPLTWDPAAFAPLRNHPNLNAIFVDWFYPESRTIAELPGVVLYHATTSWQRDYSLYVALFLSAAISILVTLQIWVHFTSQHSVIIPGYHRPHQVVAVSILLGGSLVVSLLLWHAEVAWLPALALALGLPALLIPILVGMQSPARHLRAVSIFLSMVAGVMIWIPWMITKASPTMAGEAVWFFEGKLWLWTAALLLLEGVLLVIGISSLPKLARQAYERSAIHPGLSPWDPQQKKRTAYGATWWWMKFWDLKSFPSLADGSFWQKAKLWRLGNGYRPLLVTFAMGLTFFVIALVLGFLSQRSITQQPIFYSFTIQFGVMLMIMPLPIWYKRCSRLQIESLRPVGRSDMTRQLFGALAADQLWALPILVVAMGFSLYQFMESYPVRPWAMLPLPFILWLWFYSLGTSVFTIRRVWVLATYIVTMSVISFVIPITTLTVMAVNEVSFDAIAQMGYVFDLGLLAAAVIVVRTTYQRAVNREWGL</sequence>